<organism evidence="2 3">
    <name type="scientific">Colletotrichum orchidophilum</name>
    <dbReference type="NCBI Taxonomy" id="1209926"/>
    <lineage>
        <taxon>Eukaryota</taxon>
        <taxon>Fungi</taxon>
        <taxon>Dikarya</taxon>
        <taxon>Ascomycota</taxon>
        <taxon>Pezizomycotina</taxon>
        <taxon>Sordariomycetes</taxon>
        <taxon>Hypocreomycetidae</taxon>
        <taxon>Glomerellales</taxon>
        <taxon>Glomerellaceae</taxon>
        <taxon>Colletotrichum</taxon>
    </lineage>
</organism>
<dbReference type="OrthoDB" id="4845103at2759"/>
<dbReference type="EMBL" id="MJBS01000005">
    <property type="protein sequence ID" value="OHF03632.1"/>
    <property type="molecule type" value="Genomic_DNA"/>
</dbReference>
<reference evidence="2 3" key="1">
    <citation type="submission" date="2016-09" db="EMBL/GenBank/DDBJ databases">
        <authorList>
            <person name="Capua I."/>
            <person name="De Benedictis P."/>
            <person name="Joannis T."/>
            <person name="Lombin L.H."/>
            <person name="Cattoli G."/>
        </authorList>
    </citation>
    <scope>NUCLEOTIDE SEQUENCE [LARGE SCALE GENOMIC DNA]</scope>
    <source>
        <strain evidence="2 3">IMI 309357</strain>
    </source>
</reference>
<keyword evidence="1" id="KW-0175">Coiled coil</keyword>
<dbReference type="AlphaFoldDB" id="A0A1G4BQA1"/>
<comment type="caution">
    <text evidence="2">The sequence shown here is derived from an EMBL/GenBank/DDBJ whole genome shotgun (WGS) entry which is preliminary data.</text>
</comment>
<dbReference type="GeneID" id="34554117"/>
<evidence type="ECO:0000256" key="1">
    <source>
        <dbReference type="SAM" id="Coils"/>
    </source>
</evidence>
<proteinExistence type="predicted"/>
<evidence type="ECO:0000313" key="3">
    <source>
        <dbReference type="Proteomes" id="UP000176998"/>
    </source>
</evidence>
<protein>
    <submittedName>
        <fullName evidence="2">Uncharacterized protein</fullName>
    </submittedName>
</protein>
<sequence>MDNLNIRTKDDTNASGNIQLTEIGPKALTREIITMQNATRDVIQALQHSGAEESYIQAFNEQQNSIIDIARKAEKAAQEVDQMTLASKNMLKYANLVGPELSIASDKYDFLSQDYRDNMKRMVGIERKQDEVLHLKNKVVTLEARMVEADNKNANLERHFAEACQVIELLKKDVEDMKAKKSALEV</sequence>
<keyword evidence="3" id="KW-1185">Reference proteome</keyword>
<evidence type="ECO:0000313" key="2">
    <source>
        <dbReference type="EMBL" id="OHF03632.1"/>
    </source>
</evidence>
<name>A0A1G4BQA1_9PEZI</name>
<gene>
    <name evidence="2" type="ORF">CORC01_00951</name>
</gene>
<dbReference type="RefSeq" id="XP_022480768.1">
    <property type="nucleotide sequence ID" value="XM_022612607.1"/>
</dbReference>
<dbReference type="Proteomes" id="UP000176998">
    <property type="component" value="Unassembled WGS sequence"/>
</dbReference>
<feature type="coiled-coil region" evidence="1">
    <location>
        <begin position="125"/>
        <end position="159"/>
    </location>
</feature>
<accession>A0A1G4BQA1</accession>